<evidence type="ECO:0000313" key="2">
    <source>
        <dbReference type="EMBL" id="PVY94407.1"/>
    </source>
</evidence>
<dbReference type="AlphaFoldDB" id="A0A2U1E385"/>
<keyword evidence="1" id="KW-0175">Coiled coil</keyword>
<sequence length="160" mass="18552">MEKMTISQAIFKVSEIQSELNEKRYALSSQFFGPVTVNGKKIVDESKKEKLVEHIERLDKLNEEIAVLKEKIAEKNLENKIDGKSVTYVLEILRQKRAMINSLEANLRDTRTSVESGVGAVTYAPYDEKRIREKYEKLKEETFRLSSEVDRINSTTYIEM</sequence>
<accession>A0A2U1E385</accession>
<dbReference type="Gene3D" id="6.10.320.10">
    <property type="match status" value="1"/>
</dbReference>
<evidence type="ECO:0000256" key="1">
    <source>
        <dbReference type="SAM" id="Coils"/>
    </source>
</evidence>
<organism evidence="2 3">
    <name type="scientific">Ezakiella coagulans</name>
    <dbReference type="NCBI Taxonomy" id="46507"/>
    <lineage>
        <taxon>Bacteria</taxon>
        <taxon>Bacillati</taxon>
        <taxon>Bacillota</taxon>
        <taxon>Tissierellia</taxon>
        <taxon>Ezakiella</taxon>
    </lineage>
</organism>
<evidence type="ECO:0000313" key="3">
    <source>
        <dbReference type="Proteomes" id="UP000245793"/>
    </source>
</evidence>
<dbReference type="RefSeq" id="WP_034547207.1">
    <property type="nucleotide sequence ID" value="NZ_CAUPJO010000008.1"/>
</dbReference>
<reference evidence="2 3" key="1">
    <citation type="submission" date="2018-04" db="EMBL/GenBank/DDBJ databases">
        <title>Genomic Encyclopedia of Type Strains, Phase IV (KMG-IV): sequencing the most valuable type-strain genomes for metagenomic binning, comparative biology and taxonomic classification.</title>
        <authorList>
            <person name="Goeker M."/>
        </authorList>
    </citation>
    <scope>NUCLEOTIDE SEQUENCE [LARGE SCALE GENOMIC DNA]</scope>
    <source>
        <strain evidence="2 3">DSM 20705</strain>
    </source>
</reference>
<name>A0A2U1E385_9FIRM</name>
<dbReference type="EMBL" id="QEKV01000005">
    <property type="protein sequence ID" value="PVY94407.1"/>
    <property type="molecule type" value="Genomic_DNA"/>
</dbReference>
<dbReference type="Proteomes" id="UP000245793">
    <property type="component" value="Unassembled WGS sequence"/>
</dbReference>
<feature type="coiled-coil region" evidence="1">
    <location>
        <begin position="44"/>
        <end position="113"/>
    </location>
</feature>
<gene>
    <name evidence="2" type="ORF">C7381_105113</name>
</gene>
<proteinExistence type="predicted"/>
<comment type="caution">
    <text evidence="2">The sequence shown here is derived from an EMBL/GenBank/DDBJ whole genome shotgun (WGS) entry which is preliminary data.</text>
</comment>
<protein>
    <submittedName>
        <fullName evidence="2">Uncharacterized protein</fullName>
    </submittedName>
</protein>
<keyword evidence="3" id="KW-1185">Reference proteome</keyword>